<evidence type="ECO:0000256" key="1">
    <source>
        <dbReference type="SAM" id="MobiDB-lite"/>
    </source>
</evidence>
<dbReference type="AlphaFoldDB" id="A0A8D8PV17"/>
<sequence>MRYQQLSLVITQESILTLQARRKHVKDVPDLARNSQVTPAFTQAVARPTPSHLTSKHISELTPGKSHTSVSGKAVDGSLLDQTNLPDTFESIPVTDLSNVTSVKELSLGQITYLYI</sequence>
<feature type="region of interest" description="Disordered" evidence="1">
    <location>
        <begin position="48"/>
        <end position="79"/>
    </location>
</feature>
<dbReference type="EMBL" id="HBUF01030152">
    <property type="protein sequence ID" value="CAG6614393.1"/>
    <property type="molecule type" value="Transcribed_RNA"/>
</dbReference>
<evidence type="ECO:0000313" key="2">
    <source>
        <dbReference type="EMBL" id="CAG6614393.1"/>
    </source>
</evidence>
<dbReference type="EMBL" id="HBUF01386866">
    <property type="protein sequence ID" value="CAG6732447.1"/>
    <property type="molecule type" value="Transcribed_RNA"/>
</dbReference>
<name>A0A8D8PV17_9HEMI</name>
<protein>
    <submittedName>
        <fullName evidence="2">Uncharacterized protein</fullName>
    </submittedName>
</protein>
<accession>A0A8D8PV17</accession>
<dbReference type="EMBL" id="HBUF01226106">
    <property type="protein sequence ID" value="CAG6671434.1"/>
    <property type="molecule type" value="Transcribed_RNA"/>
</dbReference>
<dbReference type="EMBL" id="HBUF01570404">
    <property type="protein sequence ID" value="CAG6766271.1"/>
    <property type="molecule type" value="Transcribed_RNA"/>
</dbReference>
<reference evidence="2" key="1">
    <citation type="submission" date="2021-05" db="EMBL/GenBank/DDBJ databases">
        <authorList>
            <person name="Alioto T."/>
            <person name="Alioto T."/>
            <person name="Gomez Garrido J."/>
        </authorList>
    </citation>
    <scope>NUCLEOTIDE SEQUENCE</scope>
</reference>
<dbReference type="EMBL" id="HBUF01030151">
    <property type="protein sequence ID" value="CAG6614391.1"/>
    <property type="molecule type" value="Transcribed_RNA"/>
</dbReference>
<dbReference type="EMBL" id="HBUF01030153">
    <property type="protein sequence ID" value="CAG6614395.1"/>
    <property type="molecule type" value="Transcribed_RNA"/>
</dbReference>
<dbReference type="EMBL" id="HBUF01570403">
    <property type="protein sequence ID" value="CAG6766269.1"/>
    <property type="molecule type" value="Transcribed_RNA"/>
</dbReference>
<proteinExistence type="predicted"/>
<dbReference type="EMBL" id="HBUF01386867">
    <property type="protein sequence ID" value="CAG6732449.1"/>
    <property type="molecule type" value="Transcribed_RNA"/>
</dbReference>
<dbReference type="EMBL" id="HBUF01226107">
    <property type="protein sequence ID" value="CAG6671436.1"/>
    <property type="molecule type" value="Transcribed_RNA"/>
</dbReference>
<organism evidence="2">
    <name type="scientific">Cacopsylla melanoneura</name>
    <dbReference type="NCBI Taxonomy" id="428564"/>
    <lineage>
        <taxon>Eukaryota</taxon>
        <taxon>Metazoa</taxon>
        <taxon>Ecdysozoa</taxon>
        <taxon>Arthropoda</taxon>
        <taxon>Hexapoda</taxon>
        <taxon>Insecta</taxon>
        <taxon>Pterygota</taxon>
        <taxon>Neoptera</taxon>
        <taxon>Paraneoptera</taxon>
        <taxon>Hemiptera</taxon>
        <taxon>Sternorrhyncha</taxon>
        <taxon>Psylloidea</taxon>
        <taxon>Psyllidae</taxon>
        <taxon>Psyllinae</taxon>
        <taxon>Cacopsylla</taxon>
    </lineage>
</organism>